<dbReference type="Proteomes" id="UP000018468">
    <property type="component" value="Linkage group LG10"/>
</dbReference>
<keyword evidence="12" id="KW-1185">Reference proteome</keyword>
<dbReference type="InterPro" id="IPR034889">
    <property type="entry name" value="NCF2_SH3"/>
</dbReference>
<dbReference type="Pfam" id="PF00018">
    <property type="entry name" value="SH3_1"/>
    <property type="match status" value="1"/>
</dbReference>
<dbReference type="SUPFAM" id="SSF50044">
    <property type="entry name" value="SH3-domain"/>
    <property type="match status" value="2"/>
</dbReference>
<dbReference type="eggNOG" id="KOG4225">
    <property type="taxonomic scope" value="Eukaryota"/>
</dbReference>
<evidence type="ECO:0000256" key="5">
    <source>
        <dbReference type="ARBA" id="ARBA00022737"/>
    </source>
</evidence>
<dbReference type="PROSITE" id="PS50002">
    <property type="entry name" value="SH3"/>
    <property type="match status" value="2"/>
</dbReference>
<dbReference type="SUPFAM" id="SSF54277">
    <property type="entry name" value="CAD &amp; PB1 domains"/>
    <property type="match status" value="1"/>
</dbReference>
<dbReference type="OrthoDB" id="9450131at2759"/>
<evidence type="ECO:0000256" key="6">
    <source>
        <dbReference type="ARBA" id="ARBA00022803"/>
    </source>
</evidence>
<protein>
    <submittedName>
        <fullName evidence="11">Neutrophil cytosolic factor 2</fullName>
    </submittedName>
</protein>
<sequence length="505" mass="56871">MSLLDTIRQWDEGAAAVGRKDWATALKVFSDIVDKNSKIYFNIGILYLITKDLDAAEKAFDNSIRKDEHLAVAFFQRGITFYKQQKFEESLSDFKKAFTELRGNQLIDYKLLGLRFKLYGCEVLHNVALAHAQLGQWEKAEENLHAALNLKTEAKHSLIDRALESILKHKLFDIVEAHAGEVFRPNKQHVAELEKKDYLGKATVVASIIPKDDFSGFAPLQPQVQEVPSRTKAPETLRALEGEPHRVRYEFIPETTDELPVQQGNIVFVLQKGADNWAKVFFNGKTGLVPYNFLEPVELTLSSRQEQQDVKQTDNIPAPPSGEAPVRPARGKVQDPSVPSRKEEKAGNKDEKSKEPMMCVVKVHATYTVAVSLKPGISYTAVLEAISEKLNQPRGTISLSYKKNGTERAKLDESEMENAWKEERNGHLTLWCELTENIEMAPKDESPQVVAIYSYEASEPEDLQFNSGDVITVISKVNEEWFEGKCKGKVGIFPAAFVKDYKNKG</sequence>
<dbReference type="InterPro" id="IPR011990">
    <property type="entry name" value="TPR-like_helical_dom_sf"/>
</dbReference>
<feature type="domain" description="SH3" evidence="10">
    <location>
        <begin position="240"/>
        <end position="299"/>
    </location>
</feature>
<evidence type="ECO:0000256" key="1">
    <source>
        <dbReference type="ARBA" id="ARBA00004496"/>
    </source>
</evidence>
<reference evidence="11" key="3">
    <citation type="submission" date="2025-09" db="UniProtKB">
        <authorList>
            <consortium name="Ensembl"/>
        </authorList>
    </citation>
    <scope>IDENTIFICATION</scope>
</reference>
<feature type="repeat" description="TPR" evidence="8">
    <location>
        <begin position="37"/>
        <end position="70"/>
    </location>
</feature>
<dbReference type="GO" id="GO:0005737">
    <property type="term" value="C:cytoplasm"/>
    <property type="evidence" value="ECO:0007669"/>
    <property type="project" value="UniProtKB-SubCell"/>
</dbReference>
<dbReference type="Pfam" id="PF13181">
    <property type="entry name" value="TPR_8"/>
    <property type="match status" value="1"/>
</dbReference>
<evidence type="ECO:0000256" key="3">
    <source>
        <dbReference type="ARBA" id="ARBA00022443"/>
    </source>
</evidence>
<dbReference type="FunFam" id="3.10.20.90:FF:000141">
    <property type="entry name" value="Neutrophil cytosol factor 2"/>
    <property type="match status" value="1"/>
</dbReference>
<proteinExistence type="inferred from homology"/>
<accession>W5M1P5</accession>
<keyword evidence="4" id="KW-0963">Cytoplasm</keyword>
<dbReference type="InterPro" id="IPR036028">
    <property type="entry name" value="SH3-like_dom_sf"/>
</dbReference>
<evidence type="ECO:0000256" key="8">
    <source>
        <dbReference type="PROSITE-ProRule" id="PRU00339"/>
    </source>
</evidence>
<dbReference type="GO" id="GO:0042554">
    <property type="term" value="P:superoxide anion generation"/>
    <property type="evidence" value="ECO:0000318"/>
    <property type="project" value="GO_Central"/>
</dbReference>
<dbReference type="KEGG" id="loc:102693629"/>
<comment type="subcellular location">
    <subcellularLocation>
        <location evidence="1">Cytoplasm</location>
    </subcellularLocation>
</comment>
<dbReference type="EMBL" id="AHAT01034694">
    <property type="status" value="NOT_ANNOTATED_CDS"/>
    <property type="molecule type" value="Genomic_DNA"/>
</dbReference>
<keyword evidence="6 8" id="KW-0802">TPR repeat</keyword>
<dbReference type="PANTHER" id="PTHR15175">
    <property type="entry name" value="NEUTROPHIL CYTOSOLIC FACTOR 2, NEUTROPHIL NADPH OXIDASE FACTOR 2"/>
    <property type="match status" value="1"/>
</dbReference>
<dbReference type="CDD" id="cd12046">
    <property type="entry name" value="SH3_p67phox_C"/>
    <property type="match status" value="1"/>
</dbReference>
<dbReference type="GO" id="GO:0016176">
    <property type="term" value="F:superoxide-generating NADPH oxidase activator activity"/>
    <property type="evidence" value="ECO:0000318"/>
    <property type="project" value="GO_Central"/>
</dbReference>
<evidence type="ECO:0000256" key="9">
    <source>
        <dbReference type="SAM" id="MobiDB-lite"/>
    </source>
</evidence>
<dbReference type="OMA" id="YATMEDW"/>
<feature type="compositionally biased region" description="Basic and acidic residues" evidence="9">
    <location>
        <begin position="340"/>
        <end position="354"/>
    </location>
</feature>
<dbReference type="Gene3D" id="1.25.40.10">
    <property type="entry name" value="Tetratricopeptide repeat domain"/>
    <property type="match status" value="1"/>
</dbReference>
<keyword evidence="5" id="KW-0677">Repeat</keyword>
<evidence type="ECO:0000313" key="11">
    <source>
        <dbReference type="Ensembl" id="ENSLOCP00000002303.1"/>
    </source>
</evidence>
<dbReference type="Gene3D" id="2.30.30.40">
    <property type="entry name" value="SH3 Domains"/>
    <property type="match status" value="2"/>
</dbReference>
<feature type="domain" description="SH3" evidence="10">
    <location>
        <begin position="444"/>
        <end position="503"/>
    </location>
</feature>
<dbReference type="Ensembl" id="ENSLOCT00000002308.1">
    <property type="protein sequence ID" value="ENSLOCP00000002303.1"/>
    <property type="gene ID" value="ENSLOCG00000001984.1"/>
</dbReference>
<dbReference type="SUPFAM" id="SSF48452">
    <property type="entry name" value="TPR-like"/>
    <property type="match status" value="1"/>
</dbReference>
<organism evidence="11 12">
    <name type="scientific">Lepisosteus oculatus</name>
    <name type="common">Spotted gar</name>
    <dbReference type="NCBI Taxonomy" id="7918"/>
    <lineage>
        <taxon>Eukaryota</taxon>
        <taxon>Metazoa</taxon>
        <taxon>Chordata</taxon>
        <taxon>Craniata</taxon>
        <taxon>Vertebrata</taxon>
        <taxon>Euteleostomi</taxon>
        <taxon>Actinopterygii</taxon>
        <taxon>Neopterygii</taxon>
        <taxon>Holostei</taxon>
        <taxon>Semionotiformes</taxon>
        <taxon>Lepisosteidae</taxon>
        <taxon>Lepisosteus</taxon>
    </lineage>
</organism>
<dbReference type="CTD" id="4688"/>
<dbReference type="GO" id="GO:0006909">
    <property type="term" value="P:phagocytosis"/>
    <property type="evidence" value="ECO:0007669"/>
    <property type="project" value="InterPro"/>
</dbReference>
<dbReference type="SMART" id="SM00028">
    <property type="entry name" value="TPR"/>
    <property type="match status" value="3"/>
</dbReference>
<keyword evidence="3 7" id="KW-0728">SH3 domain</keyword>
<dbReference type="HOGENOM" id="CLU_041290_0_0_1"/>
<evidence type="ECO:0000259" key="10">
    <source>
        <dbReference type="PROSITE" id="PS50002"/>
    </source>
</evidence>
<dbReference type="GO" id="GO:0045730">
    <property type="term" value="P:respiratory burst"/>
    <property type="evidence" value="ECO:0007669"/>
    <property type="project" value="InterPro"/>
</dbReference>
<dbReference type="Bgee" id="ENSLOCG00000001984">
    <property type="expression patterns" value="Expressed in bone element and 13 other cell types or tissues"/>
</dbReference>
<dbReference type="PRINTS" id="PR00499">
    <property type="entry name" value="P67PHOX"/>
</dbReference>
<dbReference type="InterPro" id="IPR001452">
    <property type="entry name" value="SH3_domain"/>
</dbReference>
<evidence type="ECO:0000256" key="4">
    <source>
        <dbReference type="ARBA" id="ARBA00022490"/>
    </source>
</evidence>
<reference evidence="12" key="1">
    <citation type="submission" date="2011-12" db="EMBL/GenBank/DDBJ databases">
        <title>The Draft Genome of Lepisosteus oculatus.</title>
        <authorList>
            <consortium name="The Broad Institute Genome Assembly &amp; Analysis Group"/>
            <consortium name="Computational R&amp;D Group"/>
            <consortium name="and Sequencing Platform"/>
            <person name="Di Palma F."/>
            <person name="Alfoldi J."/>
            <person name="Johnson J."/>
            <person name="Berlin A."/>
            <person name="Gnerre S."/>
            <person name="Jaffe D."/>
            <person name="MacCallum I."/>
            <person name="Young S."/>
            <person name="Walker B.J."/>
            <person name="Lander E.S."/>
            <person name="Lindblad-Toh K."/>
        </authorList>
    </citation>
    <scope>NUCLEOTIDE SEQUENCE [LARGE SCALE GENOMIC DNA]</scope>
</reference>
<dbReference type="FunFam" id="1.25.40.10:FF:000017">
    <property type="entry name" value="NADPH oxidase regulator NoxR"/>
    <property type="match status" value="1"/>
</dbReference>
<evidence type="ECO:0000313" key="12">
    <source>
        <dbReference type="Proteomes" id="UP000018468"/>
    </source>
</evidence>
<reference evidence="11" key="2">
    <citation type="submission" date="2025-08" db="UniProtKB">
        <authorList>
            <consortium name="Ensembl"/>
        </authorList>
    </citation>
    <scope>IDENTIFICATION</scope>
</reference>
<dbReference type="FunFam" id="2.30.30.40:FF:000435">
    <property type="entry name" value="Uncharacterized protein"/>
    <property type="match status" value="1"/>
</dbReference>
<dbReference type="AlphaFoldDB" id="W5M1P5"/>
<dbReference type="PRINTS" id="PR00452">
    <property type="entry name" value="SH3DOMAIN"/>
</dbReference>
<dbReference type="PANTHER" id="PTHR15175:SF3">
    <property type="entry name" value="NEUTROPHIL CYTOSOL FACTOR 2"/>
    <property type="match status" value="1"/>
</dbReference>
<dbReference type="PROSITE" id="PS50005">
    <property type="entry name" value="TPR"/>
    <property type="match status" value="1"/>
</dbReference>
<dbReference type="InterPro" id="IPR051864">
    <property type="entry name" value="NCF2_NOXA1"/>
</dbReference>
<dbReference type="InterPro" id="IPR019734">
    <property type="entry name" value="TPR_rpt"/>
</dbReference>
<dbReference type="SMART" id="SM00326">
    <property type="entry name" value="SH3"/>
    <property type="match status" value="2"/>
</dbReference>
<dbReference type="GO" id="GO:0043020">
    <property type="term" value="C:NADPH oxidase complex"/>
    <property type="evidence" value="ECO:0007669"/>
    <property type="project" value="InterPro"/>
</dbReference>
<dbReference type="Pfam" id="PF14604">
    <property type="entry name" value="SH3_9"/>
    <property type="match status" value="1"/>
</dbReference>
<evidence type="ECO:0000256" key="2">
    <source>
        <dbReference type="ARBA" id="ARBA00008051"/>
    </source>
</evidence>
<dbReference type="FunCoup" id="W5M1P5">
    <property type="interactions" value="766"/>
</dbReference>
<dbReference type="GeneID" id="102693629"/>
<evidence type="ECO:0000256" key="7">
    <source>
        <dbReference type="PROSITE-ProRule" id="PRU00192"/>
    </source>
</evidence>
<dbReference type="STRING" id="7918.ENSLOCP00000002303"/>
<comment type="similarity">
    <text evidence="2">Belongs to the NCF2/NOXA1 family.</text>
</comment>
<name>W5M1P5_LEPOC</name>
<dbReference type="GeneTree" id="ENSGT00530000063843"/>
<feature type="region of interest" description="Disordered" evidence="9">
    <location>
        <begin position="304"/>
        <end position="354"/>
    </location>
</feature>
<dbReference type="Gene3D" id="3.10.20.90">
    <property type="entry name" value="Phosphatidylinositol 3-kinase Catalytic Subunit, Chain A, domain 1"/>
    <property type="match status" value="1"/>
</dbReference>
<dbReference type="InParanoid" id="W5M1P5"/>